<evidence type="ECO:0000313" key="4">
    <source>
        <dbReference type="Proteomes" id="UP000008021"/>
    </source>
</evidence>
<reference evidence="3" key="2">
    <citation type="submission" date="2018-05" db="EMBL/GenBank/DDBJ databases">
        <title>OmerRS3 (Oryza meridionalis Reference Sequence Version 3).</title>
        <authorList>
            <person name="Zhang J."/>
            <person name="Kudrna D."/>
            <person name="Lee S."/>
            <person name="Talag J."/>
            <person name="Welchert J."/>
            <person name="Wing R.A."/>
        </authorList>
    </citation>
    <scope>NUCLEOTIDE SEQUENCE [LARGE SCALE GENOMIC DNA]</scope>
    <source>
        <strain evidence="3">cv. OR44</strain>
    </source>
</reference>
<keyword evidence="2" id="KW-0732">Signal</keyword>
<dbReference type="EnsemblPlants" id="OMERI02G09650.1">
    <property type="protein sequence ID" value="OMERI02G09650.1"/>
    <property type="gene ID" value="OMERI02G09650"/>
</dbReference>
<accession>A0A0E0CHT5</accession>
<reference evidence="3" key="1">
    <citation type="submission" date="2015-04" db="UniProtKB">
        <authorList>
            <consortium name="EnsemblPlants"/>
        </authorList>
    </citation>
    <scope>IDENTIFICATION</scope>
</reference>
<organism evidence="3">
    <name type="scientific">Oryza meridionalis</name>
    <dbReference type="NCBI Taxonomy" id="40149"/>
    <lineage>
        <taxon>Eukaryota</taxon>
        <taxon>Viridiplantae</taxon>
        <taxon>Streptophyta</taxon>
        <taxon>Embryophyta</taxon>
        <taxon>Tracheophyta</taxon>
        <taxon>Spermatophyta</taxon>
        <taxon>Magnoliopsida</taxon>
        <taxon>Liliopsida</taxon>
        <taxon>Poales</taxon>
        <taxon>Poaceae</taxon>
        <taxon>BOP clade</taxon>
        <taxon>Oryzoideae</taxon>
        <taxon>Oryzeae</taxon>
        <taxon>Oryzinae</taxon>
        <taxon>Oryza</taxon>
    </lineage>
</organism>
<feature type="chain" id="PRO_5002355903" evidence="2">
    <location>
        <begin position="29"/>
        <end position="96"/>
    </location>
</feature>
<dbReference type="HOGENOM" id="CLU_2403203_0_0_1"/>
<sequence>MAAARRRLRVSLQVTLLVSLLLLPGCLAGRREHAGANVDKSHGMGINWEKKHPVHWLFLGLVTNRHRRILFYRDPGFDPIGEHYSPVSPANPQTGN</sequence>
<keyword evidence="4" id="KW-1185">Reference proteome</keyword>
<dbReference type="Gramene" id="OMERI02G09650.1">
    <property type="protein sequence ID" value="OMERI02G09650.1"/>
    <property type="gene ID" value="OMERI02G09650"/>
</dbReference>
<dbReference type="Proteomes" id="UP000008021">
    <property type="component" value="Chromosome 2"/>
</dbReference>
<protein>
    <submittedName>
        <fullName evidence="3">Uncharacterized protein</fullName>
    </submittedName>
</protein>
<evidence type="ECO:0000256" key="1">
    <source>
        <dbReference type="SAM" id="MobiDB-lite"/>
    </source>
</evidence>
<evidence type="ECO:0000313" key="3">
    <source>
        <dbReference type="EnsemblPlants" id="OMERI02G09650.1"/>
    </source>
</evidence>
<evidence type="ECO:0000256" key="2">
    <source>
        <dbReference type="SAM" id="SignalP"/>
    </source>
</evidence>
<feature type="region of interest" description="Disordered" evidence="1">
    <location>
        <begin position="76"/>
        <end position="96"/>
    </location>
</feature>
<feature type="signal peptide" evidence="2">
    <location>
        <begin position="1"/>
        <end position="28"/>
    </location>
</feature>
<proteinExistence type="predicted"/>
<dbReference type="AlphaFoldDB" id="A0A0E0CHT5"/>
<name>A0A0E0CHT5_9ORYZ</name>